<keyword evidence="3" id="KW-1185">Reference proteome</keyword>
<evidence type="ECO:0000313" key="3">
    <source>
        <dbReference type="Proteomes" id="UP000006512"/>
    </source>
</evidence>
<gene>
    <name evidence="2" type="ORF">ABI_45180</name>
</gene>
<dbReference type="HOGENOM" id="CLU_1514900_0_0_5"/>
<evidence type="ECO:0000313" key="2">
    <source>
        <dbReference type="EMBL" id="EGF89171.1"/>
    </source>
</evidence>
<feature type="region of interest" description="Disordered" evidence="1">
    <location>
        <begin position="1"/>
        <end position="22"/>
    </location>
</feature>
<sequence length="177" mass="20599">MSDEKTFTPRQGGEGADGGTSPHNYLHELLAISAKELDDGEFADVTAESILAEGEVRRAQQAMRLTEDQRRLYELMSDISEEAIFAGWINHNEYRLWAMISEPGNSRIFRGTVVTDEQVLEMRRLSKLVDGWIVYIVEDDISYEEWGERFLPMAEWLKVYEDFRQKHSDHFKEYLNS</sequence>
<dbReference type="OrthoDB" id="9156218at2"/>
<accession>F4QTM1</accession>
<organism evidence="2 3">
    <name type="scientific">Asticcacaulis biprosthecium C19</name>
    <dbReference type="NCBI Taxonomy" id="715226"/>
    <lineage>
        <taxon>Bacteria</taxon>
        <taxon>Pseudomonadati</taxon>
        <taxon>Pseudomonadota</taxon>
        <taxon>Alphaproteobacteria</taxon>
        <taxon>Caulobacterales</taxon>
        <taxon>Caulobacteraceae</taxon>
        <taxon>Asticcacaulis</taxon>
    </lineage>
</organism>
<name>F4QTM1_9CAUL</name>
<evidence type="ECO:0000256" key="1">
    <source>
        <dbReference type="SAM" id="MobiDB-lite"/>
    </source>
</evidence>
<dbReference type="EMBL" id="GL883081">
    <property type="protein sequence ID" value="EGF89171.1"/>
    <property type="molecule type" value="Genomic_DNA"/>
</dbReference>
<dbReference type="Proteomes" id="UP000006512">
    <property type="component" value="Unassembled WGS sequence"/>
</dbReference>
<reference evidence="3" key="1">
    <citation type="submission" date="2011-03" db="EMBL/GenBank/DDBJ databases">
        <title>Draft genome sequence of Brevundimonas diminuta.</title>
        <authorList>
            <person name="Brown P.J.B."/>
            <person name="Buechlein A."/>
            <person name="Hemmerich C."/>
            <person name="Brun Y.V."/>
        </authorList>
    </citation>
    <scope>NUCLEOTIDE SEQUENCE [LARGE SCALE GENOMIC DNA]</scope>
    <source>
        <strain evidence="3">C19</strain>
    </source>
</reference>
<dbReference type="RefSeq" id="WP_006275292.1">
    <property type="nucleotide sequence ID" value="NZ_GL883081.1"/>
</dbReference>
<dbReference type="STRING" id="715226.ABI_45180"/>
<proteinExistence type="predicted"/>
<dbReference type="AlphaFoldDB" id="F4QTM1"/>
<protein>
    <submittedName>
        <fullName evidence="2">Uncharacterized protein</fullName>
    </submittedName>
</protein>